<evidence type="ECO:0000313" key="3">
    <source>
        <dbReference type="Proteomes" id="UP000275571"/>
    </source>
</evidence>
<dbReference type="OrthoDB" id="350953at2"/>
<feature type="chain" id="PRO_5017348177" description="Lipoprotein" evidence="1">
    <location>
        <begin position="22"/>
        <end position="241"/>
    </location>
</feature>
<sequence>MKNFCKLLFMSLIFIACTASTTVDLRDNMSGTISVIFNVKPEFERIRKELVATLGGEEVAKMPLFPVDEIRKYFKEIGQESGLKLLEIKEKGDSLKLVIAFDNLGEIFKDYLEKEKMPMLSVENKDGKNIIDIDINIKNVTKIVNENKESINDALAALLPSEEVPMTGKEYKDVLVYFLSDFTSKASELIDNSNIRVKIKTSRKIQEQFGFKQINLNTLEFELDMIKGLSLENPIRLRLVY</sequence>
<evidence type="ECO:0000256" key="1">
    <source>
        <dbReference type="SAM" id="SignalP"/>
    </source>
</evidence>
<name>A0A386PMJ9_9SPIR</name>
<organism evidence="2 3">
    <name type="scientific">Borrelia turcica IST7</name>
    <dbReference type="NCBI Taxonomy" id="1104446"/>
    <lineage>
        <taxon>Bacteria</taxon>
        <taxon>Pseudomonadati</taxon>
        <taxon>Spirochaetota</taxon>
        <taxon>Spirochaetia</taxon>
        <taxon>Spirochaetales</taxon>
        <taxon>Borreliaceae</taxon>
        <taxon>Borrelia</taxon>
    </lineage>
</organism>
<keyword evidence="1" id="KW-0732">Signal</keyword>
<proteinExistence type="predicted"/>
<dbReference type="RefSeq" id="WP_120104402.1">
    <property type="nucleotide sequence ID" value="NZ_CP028884.1"/>
</dbReference>
<keyword evidence="3" id="KW-1185">Reference proteome</keyword>
<accession>A0A386PMJ9</accession>
<feature type="signal peptide" evidence="1">
    <location>
        <begin position="1"/>
        <end position="21"/>
    </location>
</feature>
<evidence type="ECO:0008006" key="4">
    <source>
        <dbReference type="Google" id="ProtNLM"/>
    </source>
</evidence>
<evidence type="ECO:0000313" key="2">
    <source>
        <dbReference type="EMBL" id="AYE36482.1"/>
    </source>
</evidence>
<reference evidence="2 3" key="1">
    <citation type="journal article" date="2018" name="Infect. Genet. Evol.">
        <title>Genome-wide analysis of Borrelia turcica and 'Candidatus Borrelia tachyglossi' shows relapsing fever-like genomes with unique genomic links to Lyme disease Borrelia.</title>
        <authorList>
            <person name="Gofton A.W."/>
            <person name="Margos G."/>
            <person name="Fingerle V."/>
            <person name="Hepner S."/>
            <person name="Loh S.M."/>
            <person name="Ryan U."/>
            <person name="Irwin P."/>
            <person name="Oskam C.L."/>
        </authorList>
    </citation>
    <scope>NUCLEOTIDE SEQUENCE [LARGE SCALE GENOMIC DNA]</scope>
    <source>
        <strain evidence="2 3">IST7</strain>
    </source>
</reference>
<dbReference type="EMBL" id="CP028884">
    <property type="protein sequence ID" value="AYE36482.1"/>
    <property type="molecule type" value="Genomic_DNA"/>
</dbReference>
<dbReference type="AlphaFoldDB" id="A0A386PMJ9"/>
<dbReference type="Proteomes" id="UP000275571">
    <property type="component" value="Chromosome"/>
</dbReference>
<protein>
    <recommendedName>
        <fullName evidence="4">Lipoprotein</fullName>
    </recommendedName>
</protein>
<gene>
    <name evidence="2" type="ORF">DB313_03295</name>
</gene>
<dbReference type="PROSITE" id="PS51257">
    <property type="entry name" value="PROKAR_LIPOPROTEIN"/>
    <property type="match status" value="1"/>
</dbReference>
<dbReference type="KEGG" id="btur:DB313_03295"/>